<evidence type="ECO:0000256" key="3">
    <source>
        <dbReference type="ARBA" id="ARBA00022490"/>
    </source>
</evidence>
<dbReference type="PROSITE" id="PS50851">
    <property type="entry name" value="CHEW"/>
    <property type="match status" value="1"/>
</dbReference>
<evidence type="ECO:0000256" key="1">
    <source>
        <dbReference type="ARBA" id="ARBA00004496"/>
    </source>
</evidence>
<dbReference type="InterPro" id="IPR039315">
    <property type="entry name" value="CheW"/>
</dbReference>
<dbReference type="Proteomes" id="UP000245802">
    <property type="component" value="Chromosome"/>
</dbReference>
<dbReference type="Gene3D" id="2.40.50.180">
    <property type="entry name" value="CheA-289, Domain 4"/>
    <property type="match status" value="1"/>
</dbReference>
<accession>A0A2Z3HGJ9</accession>
<keyword evidence="6" id="KW-1185">Reference proteome</keyword>
<dbReference type="SMART" id="SM00260">
    <property type="entry name" value="CheW"/>
    <property type="match status" value="1"/>
</dbReference>
<proteinExistence type="predicted"/>
<dbReference type="OrthoDB" id="9794382at2"/>
<dbReference type="GO" id="GO:0006935">
    <property type="term" value="P:chemotaxis"/>
    <property type="evidence" value="ECO:0007669"/>
    <property type="project" value="InterPro"/>
</dbReference>
<dbReference type="KEGG" id="gog:C1280_28390"/>
<dbReference type="GO" id="GO:0007165">
    <property type="term" value="P:signal transduction"/>
    <property type="evidence" value="ECO:0007669"/>
    <property type="project" value="InterPro"/>
</dbReference>
<dbReference type="Pfam" id="PF01584">
    <property type="entry name" value="CheW"/>
    <property type="match status" value="1"/>
</dbReference>
<keyword evidence="3" id="KW-0963">Cytoplasm</keyword>
<evidence type="ECO:0000259" key="4">
    <source>
        <dbReference type="PROSITE" id="PS50851"/>
    </source>
</evidence>
<dbReference type="InterPro" id="IPR002545">
    <property type="entry name" value="CheW-lke_dom"/>
</dbReference>
<dbReference type="AlphaFoldDB" id="A0A2Z3HGJ9"/>
<reference evidence="5 6" key="1">
    <citation type="submission" date="2018-01" db="EMBL/GenBank/DDBJ databases">
        <title>G. obscuriglobus.</title>
        <authorList>
            <person name="Franke J."/>
            <person name="Blomberg W."/>
            <person name="Selmecki A."/>
        </authorList>
    </citation>
    <scope>NUCLEOTIDE SEQUENCE [LARGE SCALE GENOMIC DNA]</scope>
    <source>
        <strain evidence="5 6">DSM 5831</strain>
    </source>
</reference>
<sequence>MHTNETDGPPSLPSGSGQFLTFRLRDEEYGVDLLRVQEIKGYSKVTALPNTPPEVRGVLNMRGAVIPIVDLRARFGLALTEYTPFTVIIVVTVGDKTVGLLVDAVSDVLNVGADETVPPPDLGAHADAALLTGIARDGHRLVSLINIDRLVGVTTAEPALPA</sequence>
<organism evidence="5 6">
    <name type="scientific">Gemmata obscuriglobus</name>
    <dbReference type="NCBI Taxonomy" id="114"/>
    <lineage>
        <taxon>Bacteria</taxon>
        <taxon>Pseudomonadati</taxon>
        <taxon>Planctomycetota</taxon>
        <taxon>Planctomycetia</taxon>
        <taxon>Gemmatales</taxon>
        <taxon>Gemmataceae</taxon>
        <taxon>Gemmata</taxon>
    </lineage>
</organism>
<feature type="domain" description="CheW-like" evidence="4">
    <location>
        <begin position="16"/>
        <end position="156"/>
    </location>
</feature>
<dbReference type="SUPFAM" id="SSF50341">
    <property type="entry name" value="CheW-like"/>
    <property type="match status" value="1"/>
</dbReference>
<dbReference type="PANTHER" id="PTHR22617">
    <property type="entry name" value="CHEMOTAXIS SENSOR HISTIDINE KINASE-RELATED"/>
    <property type="match status" value="1"/>
</dbReference>
<gene>
    <name evidence="5" type="ORF">C1280_28390</name>
</gene>
<comment type="subcellular location">
    <subcellularLocation>
        <location evidence="1">Cytoplasm</location>
    </subcellularLocation>
</comment>
<dbReference type="RefSeq" id="WP_010046007.1">
    <property type="nucleotide sequence ID" value="NZ_CP025958.1"/>
</dbReference>
<dbReference type="Gene3D" id="2.30.30.40">
    <property type="entry name" value="SH3 Domains"/>
    <property type="match status" value="1"/>
</dbReference>
<dbReference type="CDD" id="cd00732">
    <property type="entry name" value="CheW"/>
    <property type="match status" value="1"/>
</dbReference>
<dbReference type="GO" id="GO:0005829">
    <property type="term" value="C:cytosol"/>
    <property type="evidence" value="ECO:0007669"/>
    <property type="project" value="TreeGrafter"/>
</dbReference>
<dbReference type="PANTHER" id="PTHR22617:SF45">
    <property type="entry name" value="CHEMOTAXIS PROTEIN CHEW"/>
    <property type="match status" value="1"/>
</dbReference>
<evidence type="ECO:0000313" key="5">
    <source>
        <dbReference type="EMBL" id="AWM40520.1"/>
    </source>
</evidence>
<dbReference type="EMBL" id="CP025958">
    <property type="protein sequence ID" value="AWM40520.1"/>
    <property type="molecule type" value="Genomic_DNA"/>
</dbReference>
<evidence type="ECO:0000313" key="6">
    <source>
        <dbReference type="Proteomes" id="UP000245802"/>
    </source>
</evidence>
<name>A0A2Z3HGJ9_9BACT</name>
<dbReference type="InterPro" id="IPR036061">
    <property type="entry name" value="CheW-like_dom_sf"/>
</dbReference>
<protein>
    <recommendedName>
        <fullName evidence="2">Chemotaxis protein CheW</fullName>
    </recommendedName>
</protein>
<evidence type="ECO:0000256" key="2">
    <source>
        <dbReference type="ARBA" id="ARBA00021483"/>
    </source>
</evidence>